<evidence type="ECO:0000256" key="4">
    <source>
        <dbReference type="ARBA" id="ARBA00022989"/>
    </source>
</evidence>
<comment type="subcellular location">
    <subcellularLocation>
        <location evidence="6">Cell membrane</location>
        <topology evidence="6">Multi-pass membrane protein</topology>
    </subcellularLocation>
    <subcellularLocation>
        <location evidence="1">Membrane</location>
        <topology evidence="1">Multi-pass membrane protein</topology>
    </subcellularLocation>
</comment>
<evidence type="ECO:0000256" key="3">
    <source>
        <dbReference type="ARBA" id="ARBA00022692"/>
    </source>
</evidence>
<dbReference type="PANTHER" id="PTHR30477:SF13">
    <property type="entry name" value="IRON TRANSPORT SYSTEM MEMBRANE PROTEIN HI_0360-RELATED"/>
    <property type="match status" value="1"/>
</dbReference>
<comment type="caution">
    <text evidence="8">The sequence shown here is derived from an EMBL/GenBank/DDBJ whole genome shotgun (WGS) entry which is preliminary data.</text>
</comment>
<keyword evidence="3 6" id="KW-0812">Transmembrane</keyword>
<feature type="transmembrane region" description="Helical" evidence="7">
    <location>
        <begin position="229"/>
        <end position="252"/>
    </location>
</feature>
<dbReference type="OrthoDB" id="9804300at2"/>
<dbReference type="Proteomes" id="UP000301751">
    <property type="component" value="Unassembled WGS sequence"/>
</dbReference>
<dbReference type="GO" id="GO:0043190">
    <property type="term" value="C:ATP-binding cassette (ABC) transporter complex"/>
    <property type="evidence" value="ECO:0007669"/>
    <property type="project" value="InterPro"/>
</dbReference>
<evidence type="ECO:0000256" key="7">
    <source>
        <dbReference type="SAM" id="Phobius"/>
    </source>
</evidence>
<dbReference type="Pfam" id="PF00950">
    <property type="entry name" value="ABC-3"/>
    <property type="match status" value="1"/>
</dbReference>
<protein>
    <submittedName>
        <fullName evidence="8">Zinc ABC transporter permease</fullName>
    </submittedName>
</protein>
<dbReference type="GO" id="GO:0010043">
    <property type="term" value="P:response to zinc ion"/>
    <property type="evidence" value="ECO:0007669"/>
    <property type="project" value="TreeGrafter"/>
</dbReference>
<evidence type="ECO:0000313" key="8">
    <source>
        <dbReference type="EMBL" id="GCL62944.1"/>
    </source>
</evidence>
<sequence>MMLGAAVHGALVQPFIEFGFMRRALVACLALGLSCGPVGTLLVLRRMSLAGDAMAHALLPGAAVAFLLVGLSLPAMSLGAFIAALAVAALAGGVARFTAQREDASLAGFYLIALAAGVMLISLRGNSVDLMRVLFGSILAVDDAALLLVAGVSSASLLVLALVWRPLLVECFDPGFLRAVGGHGGLHHQLFLVLLVANLVAGFQALGTLMAVGLLMLPAIAARCWAHSVARLSAIACGIAAACGYGGLLLSYHFGLPSGPAIVLLAGAVYLVSLCIGTRDSLRTRFFTAHRHRAA</sequence>
<dbReference type="Gene3D" id="1.10.3470.10">
    <property type="entry name" value="ABC transporter involved in vitamin B12 uptake, BtuC"/>
    <property type="match status" value="1"/>
</dbReference>
<feature type="transmembrane region" description="Helical" evidence="7">
    <location>
        <begin position="144"/>
        <end position="164"/>
    </location>
</feature>
<reference evidence="9" key="1">
    <citation type="submission" date="2019-03" db="EMBL/GenBank/DDBJ databases">
        <title>Aquabacterium pictum sp.nov., the first bacteriochlorophyll a-containing freshwater bacterium in the genus Aquabacterium of the class Betaproteobacteria.</title>
        <authorList>
            <person name="Hirose S."/>
            <person name="Tank M."/>
            <person name="Hara E."/>
            <person name="Tamaki H."/>
            <person name="Takaichi S."/>
            <person name="Haruta S."/>
            <person name="Hanada S."/>
        </authorList>
    </citation>
    <scope>NUCLEOTIDE SEQUENCE [LARGE SCALE GENOMIC DNA]</scope>
    <source>
        <strain evidence="9">W35</strain>
    </source>
</reference>
<dbReference type="AlphaFoldDB" id="A0A480AMX8"/>
<feature type="transmembrane region" description="Helical" evidence="7">
    <location>
        <begin position="24"/>
        <end position="44"/>
    </location>
</feature>
<keyword evidence="9" id="KW-1185">Reference proteome</keyword>
<evidence type="ECO:0000256" key="1">
    <source>
        <dbReference type="ARBA" id="ARBA00004141"/>
    </source>
</evidence>
<keyword evidence="4 7" id="KW-1133">Transmembrane helix</keyword>
<evidence type="ECO:0000256" key="2">
    <source>
        <dbReference type="ARBA" id="ARBA00008034"/>
    </source>
</evidence>
<feature type="transmembrane region" description="Helical" evidence="7">
    <location>
        <begin position="258"/>
        <end position="277"/>
    </location>
</feature>
<comment type="similarity">
    <text evidence="2 6">Belongs to the ABC-3 integral membrane protein family.</text>
</comment>
<feature type="transmembrane region" description="Helical" evidence="7">
    <location>
        <begin position="65"/>
        <end position="92"/>
    </location>
</feature>
<dbReference type="InterPro" id="IPR001626">
    <property type="entry name" value="ABC_TroCD"/>
</dbReference>
<accession>A0A480AMX8</accession>
<feature type="transmembrane region" description="Helical" evidence="7">
    <location>
        <begin position="190"/>
        <end position="217"/>
    </location>
</feature>
<dbReference type="EMBL" id="BJCL01000004">
    <property type="protein sequence ID" value="GCL62944.1"/>
    <property type="molecule type" value="Genomic_DNA"/>
</dbReference>
<organism evidence="8 9">
    <name type="scientific">Pseudaquabacterium pictum</name>
    <dbReference type="NCBI Taxonomy" id="2315236"/>
    <lineage>
        <taxon>Bacteria</taxon>
        <taxon>Pseudomonadati</taxon>
        <taxon>Pseudomonadota</taxon>
        <taxon>Betaproteobacteria</taxon>
        <taxon>Burkholderiales</taxon>
        <taxon>Sphaerotilaceae</taxon>
        <taxon>Pseudaquabacterium</taxon>
    </lineage>
</organism>
<gene>
    <name evidence="8" type="ORF">AQPW35_20250</name>
</gene>
<evidence type="ECO:0000256" key="5">
    <source>
        <dbReference type="ARBA" id="ARBA00023136"/>
    </source>
</evidence>
<dbReference type="InterPro" id="IPR037294">
    <property type="entry name" value="ABC_BtuC-like"/>
</dbReference>
<name>A0A480AMX8_9BURK</name>
<proteinExistence type="inferred from homology"/>
<dbReference type="SUPFAM" id="SSF81345">
    <property type="entry name" value="ABC transporter involved in vitamin B12 uptake, BtuC"/>
    <property type="match status" value="1"/>
</dbReference>
<dbReference type="GO" id="GO:0055085">
    <property type="term" value="P:transmembrane transport"/>
    <property type="evidence" value="ECO:0007669"/>
    <property type="project" value="InterPro"/>
</dbReference>
<feature type="transmembrane region" description="Helical" evidence="7">
    <location>
        <begin position="104"/>
        <end position="123"/>
    </location>
</feature>
<keyword evidence="6" id="KW-0813">Transport</keyword>
<keyword evidence="5 7" id="KW-0472">Membrane</keyword>
<evidence type="ECO:0000313" key="9">
    <source>
        <dbReference type="Proteomes" id="UP000301751"/>
    </source>
</evidence>
<dbReference type="PANTHER" id="PTHR30477">
    <property type="entry name" value="ABC-TRANSPORTER METAL-BINDING PROTEIN"/>
    <property type="match status" value="1"/>
</dbReference>
<evidence type="ECO:0000256" key="6">
    <source>
        <dbReference type="RuleBase" id="RU003943"/>
    </source>
</evidence>